<organism evidence="3 4">
    <name type="scientific">Gemmatimonas aurantiaca (strain DSM 14586 / JCM 11422 / NBRC 100505 / T-27)</name>
    <dbReference type="NCBI Taxonomy" id="379066"/>
    <lineage>
        <taxon>Bacteria</taxon>
        <taxon>Pseudomonadati</taxon>
        <taxon>Gemmatimonadota</taxon>
        <taxon>Gemmatimonadia</taxon>
        <taxon>Gemmatimonadales</taxon>
        <taxon>Gemmatimonadaceae</taxon>
        <taxon>Gemmatimonas</taxon>
    </lineage>
</organism>
<dbReference type="InterPro" id="IPR000182">
    <property type="entry name" value="GNAT_dom"/>
</dbReference>
<sequence>MSNRWLEGSGIPCSPDIAYCMEIVPFSPAYAPAFTALNRAWIERLFTIEPADLKVLNDPQTAIIDQGGQIFFAVERGVAAGTAAAVHVGNGRYELAKMAVDPAHQGAGLGFLLGQAVVEWVRAQEQAQSLFLVTNSSLQGAIRLYERLGFHHAPMPPGSEYARADVYMELTEL</sequence>
<dbReference type="AlphaFoldDB" id="C1ABU6"/>
<proteinExistence type="predicted"/>
<keyword evidence="1 3" id="KW-0808">Transferase</keyword>
<dbReference type="Pfam" id="PF00583">
    <property type="entry name" value="Acetyltransf_1"/>
    <property type="match status" value="1"/>
</dbReference>
<evidence type="ECO:0000313" key="4">
    <source>
        <dbReference type="Proteomes" id="UP000002209"/>
    </source>
</evidence>
<protein>
    <submittedName>
        <fullName evidence="3">Putative acetyltransferase</fullName>
    </submittedName>
</protein>
<evidence type="ECO:0000256" key="1">
    <source>
        <dbReference type="ARBA" id="ARBA00022679"/>
    </source>
</evidence>
<dbReference type="STRING" id="379066.GAU_2931"/>
<dbReference type="CDD" id="cd04301">
    <property type="entry name" value="NAT_SF"/>
    <property type="match status" value="1"/>
</dbReference>
<dbReference type="InterPro" id="IPR016181">
    <property type="entry name" value="Acyl_CoA_acyltransferase"/>
</dbReference>
<dbReference type="PANTHER" id="PTHR13947">
    <property type="entry name" value="GNAT FAMILY N-ACETYLTRANSFERASE"/>
    <property type="match status" value="1"/>
</dbReference>
<dbReference type="PROSITE" id="PS51186">
    <property type="entry name" value="GNAT"/>
    <property type="match status" value="1"/>
</dbReference>
<dbReference type="Proteomes" id="UP000002209">
    <property type="component" value="Chromosome"/>
</dbReference>
<dbReference type="InterPro" id="IPR050769">
    <property type="entry name" value="NAT_camello-type"/>
</dbReference>
<dbReference type="HOGENOM" id="CLU_013985_11_9_0"/>
<gene>
    <name evidence="3" type="ordered locus">GAU_2931</name>
</gene>
<dbReference type="Gene3D" id="3.40.630.30">
    <property type="match status" value="1"/>
</dbReference>
<evidence type="ECO:0000313" key="3">
    <source>
        <dbReference type="EMBL" id="BAH39973.1"/>
    </source>
</evidence>
<dbReference type="KEGG" id="gau:GAU_2931"/>
<dbReference type="GO" id="GO:0008080">
    <property type="term" value="F:N-acetyltransferase activity"/>
    <property type="evidence" value="ECO:0007669"/>
    <property type="project" value="InterPro"/>
</dbReference>
<evidence type="ECO:0000259" key="2">
    <source>
        <dbReference type="PROSITE" id="PS51186"/>
    </source>
</evidence>
<reference evidence="4" key="1">
    <citation type="submission" date="2006-03" db="EMBL/GenBank/DDBJ databases">
        <title>Complete genome sequence of Gemmatimonas aurantiaca T-27 that represents a novel phylum Gemmatimonadetes.</title>
        <authorList>
            <person name="Takasaki K."/>
            <person name="Ichikawa N."/>
            <person name="Miura H."/>
            <person name="Matsushita S."/>
            <person name="Watanabe Y."/>
            <person name="Oguchi A."/>
            <person name="Ankai A."/>
            <person name="Yashiro I."/>
            <person name="Takahashi M."/>
            <person name="Terui Y."/>
            <person name="Fukui S."/>
            <person name="Yokoyama H."/>
            <person name="Tanikawa S."/>
            <person name="Hanada S."/>
            <person name="Kamagata Y."/>
            <person name="Fujita N."/>
        </authorList>
    </citation>
    <scope>NUCLEOTIDE SEQUENCE [LARGE SCALE GENOMIC DNA]</scope>
    <source>
        <strain evidence="4">T-27 / DSM 14586 / JCM 11422 / NBRC 100505</strain>
    </source>
</reference>
<name>C1ABU6_GEMAT</name>
<dbReference type="eggNOG" id="COG0456">
    <property type="taxonomic scope" value="Bacteria"/>
</dbReference>
<dbReference type="SUPFAM" id="SSF55729">
    <property type="entry name" value="Acyl-CoA N-acyltransferases (Nat)"/>
    <property type="match status" value="1"/>
</dbReference>
<dbReference type="PANTHER" id="PTHR13947:SF37">
    <property type="entry name" value="LD18367P"/>
    <property type="match status" value="1"/>
</dbReference>
<feature type="domain" description="N-acetyltransferase" evidence="2">
    <location>
        <begin position="21"/>
        <end position="173"/>
    </location>
</feature>
<keyword evidence="4" id="KW-1185">Reference proteome</keyword>
<dbReference type="EMBL" id="AP009153">
    <property type="protein sequence ID" value="BAH39973.1"/>
    <property type="molecule type" value="Genomic_DNA"/>
</dbReference>
<accession>C1ABU6</accession>